<dbReference type="CDD" id="cd09539">
    <property type="entry name" value="SAM_TNK-like"/>
    <property type="match status" value="1"/>
</dbReference>
<dbReference type="Gene3D" id="1.10.150.50">
    <property type="entry name" value="Transcription Factor, Ets-1"/>
    <property type="match status" value="1"/>
</dbReference>
<evidence type="ECO:0000256" key="4">
    <source>
        <dbReference type="ARBA" id="ARBA00022741"/>
    </source>
</evidence>
<dbReference type="InterPro" id="IPR055175">
    <property type="entry name" value="ACK/TNK-like_SAM"/>
</dbReference>
<dbReference type="CTD" id="20236115"/>
<dbReference type="Proteomes" id="UP000030746">
    <property type="component" value="Unassembled WGS sequence"/>
</dbReference>
<evidence type="ECO:0000256" key="2">
    <source>
        <dbReference type="ARBA" id="ARBA00022443"/>
    </source>
</evidence>
<reference evidence="9 10" key="1">
    <citation type="journal article" date="2013" name="Nature">
        <title>Insights into bilaterian evolution from three spiralian genomes.</title>
        <authorList>
            <person name="Simakov O."/>
            <person name="Marletaz F."/>
            <person name="Cho S.J."/>
            <person name="Edsinger-Gonzales E."/>
            <person name="Havlak P."/>
            <person name="Hellsten U."/>
            <person name="Kuo D.H."/>
            <person name="Larsson T."/>
            <person name="Lv J."/>
            <person name="Arendt D."/>
            <person name="Savage R."/>
            <person name="Osoegawa K."/>
            <person name="de Jong P."/>
            <person name="Grimwood J."/>
            <person name="Chapman J.A."/>
            <person name="Shapiro H."/>
            <person name="Aerts A."/>
            <person name="Otillar R.P."/>
            <person name="Terry A.Y."/>
            <person name="Boore J.L."/>
            <person name="Grigoriev I.V."/>
            <person name="Lindberg D.R."/>
            <person name="Seaver E.C."/>
            <person name="Weisblat D.A."/>
            <person name="Putnam N.H."/>
            <person name="Rokhsar D.S."/>
        </authorList>
    </citation>
    <scope>NUCLEOTIDE SEQUENCE [LARGE SCALE GENOMIC DNA]</scope>
</reference>
<accession>V3ZJD2</accession>
<evidence type="ECO:0000256" key="1">
    <source>
        <dbReference type="ARBA" id="ARBA00011903"/>
    </source>
</evidence>
<dbReference type="HOGENOM" id="CLU_1817987_0_0_1"/>
<keyword evidence="3" id="KW-0808">Transferase</keyword>
<evidence type="ECO:0000313" key="9">
    <source>
        <dbReference type="EMBL" id="ESO91373.1"/>
    </source>
</evidence>
<keyword evidence="2" id="KW-0728">SH3 domain</keyword>
<dbReference type="InterPro" id="IPR013761">
    <property type="entry name" value="SAM/pointed_sf"/>
</dbReference>
<dbReference type="AlphaFoldDB" id="V3ZJD2"/>
<keyword evidence="6" id="KW-0067">ATP-binding</keyword>
<dbReference type="GeneID" id="20236115"/>
<evidence type="ECO:0000313" key="10">
    <source>
        <dbReference type="Proteomes" id="UP000030746"/>
    </source>
</evidence>
<dbReference type="KEGG" id="lgi:LOTGIDRAFT_153809"/>
<dbReference type="EC" id="2.7.10.2" evidence="1"/>
<sequence>MDAARNMAGLSLERLRKLSLSLPSMPKNIKLSTFQFWSNDDCDLDGQEAAAMSSSRDLQDFLVEAQLGHYYNALRNELKITCLDHLKYVKEEDLEAVGMAKPEMRRLKKFYKKECPQGTFGKLRKIILLCQLMSEVEGQLSP</sequence>
<evidence type="ECO:0000256" key="5">
    <source>
        <dbReference type="ARBA" id="ARBA00022777"/>
    </source>
</evidence>
<dbReference type="RefSeq" id="XP_009058066.1">
    <property type="nucleotide sequence ID" value="XM_009059818.1"/>
</dbReference>
<dbReference type="EMBL" id="KB202283">
    <property type="protein sequence ID" value="ESO91373.1"/>
    <property type="molecule type" value="Genomic_DNA"/>
</dbReference>
<keyword evidence="5" id="KW-0418">Kinase</keyword>
<keyword evidence="7" id="KW-0829">Tyrosine-protein kinase</keyword>
<evidence type="ECO:0000259" key="8">
    <source>
        <dbReference type="Pfam" id="PF22931"/>
    </source>
</evidence>
<evidence type="ECO:0000256" key="6">
    <source>
        <dbReference type="ARBA" id="ARBA00022840"/>
    </source>
</evidence>
<feature type="domain" description="ACK/TNK-like SAM" evidence="8">
    <location>
        <begin position="58"/>
        <end position="113"/>
    </location>
</feature>
<evidence type="ECO:0000256" key="7">
    <source>
        <dbReference type="ARBA" id="ARBA00023137"/>
    </source>
</evidence>
<dbReference type="SUPFAM" id="SSF47769">
    <property type="entry name" value="SAM/Pointed domain"/>
    <property type="match status" value="1"/>
</dbReference>
<evidence type="ECO:0000256" key="3">
    <source>
        <dbReference type="ARBA" id="ARBA00022679"/>
    </source>
</evidence>
<dbReference type="GO" id="GO:0004715">
    <property type="term" value="F:non-membrane spanning protein tyrosine kinase activity"/>
    <property type="evidence" value="ECO:0007669"/>
    <property type="project" value="UniProtKB-EC"/>
</dbReference>
<keyword evidence="10" id="KW-1185">Reference proteome</keyword>
<dbReference type="OrthoDB" id="4062651at2759"/>
<dbReference type="GO" id="GO:0005524">
    <property type="term" value="F:ATP binding"/>
    <property type="evidence" value="ECO:0007669"/>
    <property type="project" value="UniProtKB-KW"/>
</dbReference>
<organism evidence="9 10">
    <name type="scientific">Lottia gigantea</name>
    <name type="common">Giant owl limpet</name>
    <dbReference type="NCBI Taxonomy" id="225164"/>
    <lineage>
        <taxon>Eukaryota</taxon>
        <taxon>Metazoa</taxon>
        <taxon>Spiralia</taxon>
        <taxon>Lophotrochozoa</taxon>
        <taxon>Mollusca</taxon>
        <taxon>Gastropoda</taxon>
        <taxon>Patellogastropoda</taxon>
        <taxon>Lottioidea</taxon>
        <taxon>Lottiidae</taxon>
        <taxon>Lottia</taxon>
    </lineage>
</organism>
<keyword evidence="4" id="KW-0547">Nucleotide-binding</keyword>
<name>V3ZJD2_LOTGI</name>
<dbReference type="Pfam" id="PF22931">
    <property type="entry name" value="SAM_TNK"/>
    <property type="match status" value="1"/>
</dbReference>
<proteinExistence type="predicted"/>
<dbReference type="InterPro" id="IPR049587">
    <property type="entry name" value="TNK-like_SAM"/>
</dbReference>
<gene>
    <name evidence="9" type="ORF">LOTGIDRAFT_153809</name>
</gene>
<protein>
    <recommendedName>
        <fullName evidence="1">non-specific protein-tyrosine kinase</fullName>
        <ecNumber evidence="1">2.7.10.2</ecNumber>
    </recommendedName>
</protein>
<dbReference type="STRING" id="225164.V3ZJD2"/>